<dbReference type="AlphaFoldDB" id="A0A8S9QBJ0"/>
<dbReference type="EMBL" id="QGKX02001290">
    <property type="protein sequence ID" value="KAF3537253.1"/>
    <property type="molecule type" value="Genomic_DNA"/>
</dbReference>
<evidence type="ECO:0000313" key="2">
    <source>
        <dbReference type="Proteomes" id="UP000712600"/>
    </source>
</evidence>
<dbReference type="Proteomes" id="UP000712600">
    <property type="component" value="Unassembled WGS sequence"/>
</dbReference>
<name>A0A8S9QBJ0_BRACR</name>
<organism evidence="1 2">
    <name type="scientific">Brassica cretica</name>
    <name type="common">Mustard</name>
    <dbReference type="NCBI Taxonomy" id="69181"/>
    <lineage>
        <taxon>Eukaryota</taxon>
        <taxon>Viridiplantae</taxon>
        <taxon>Streptophyta</taxon>
        <taxon>Embryophyta</taxon>
        <taxon>Tracheophyta</taxon>
        <taxon>Spermatophyta</taxon>
        <taxon>Magnoliopsida</taxon>
        <taxon>eudicotyledons</taxon>
        <taxon>Gunneridae</taxon>
        <taxon>Pentapetalae</taxon>
        <taxon>rosids</taxon>
        <taxon>malvids</taxon>
        <taxon>Brassicales</taxon>
        <taxon>Brassicaceae</taxon>
        <taxon>Brassiceae</taxon>
        <taxon>Brassica</taxon>
    </lineage>
</organism>
<evidence type="ECO:0000313" key="1">
    <source>
        <dbReference type="EMBL" id="KAF3537253.1"/>
    </source>
</evidence>
<comment type="caution">
    <text evidence="1">The sequence shown here is derived from an EMBL/GenBank/DDBJ whole genome shotgun (WGS) entry which is preliminary data.</text>
</comment>
<reference evidence="1" key="1">
    <citation type="submission" date="2019-12" db="EMBL/GenBank/DDBJ databases">
        <title>Genome sequencing and annotation of Brassica cretica.</title>
        <authorList>
            <person name="Studholme D.J."/>
            <person name="Sarris P."/>
        </authorList>
    </citation>
    <scope>NUCLEOTIDE SEQUENCE</scope>
    <source>
        <strain evidence="1">PFS-109/04</strain>
        <tissue evidence="1">Leaf</tissue>
    </source>
</reference>
<accession>A0A8S9QBJ0</accession>
<gene>
    <name evidence="1" type="ORF">F2Q69_00023824</name>
</gene>
<proteinExistence type="predicted"/>
<sequence>MINMLEQETGKDDIEAGVSEGIFYMNFEKIHHQNGCHTDQTLEYAPRNKPIEHSVSNLGCICIEAMDYFVGMSLIICALPIDLILVANREFTSETYWHSTGGVDDAVKLFDEVSN</sequence>
<protein>
    <submittedName>
        <fullName evidence="1">Uncharacterized protein</fullName>
    </submittedName>
</protein>